<sequence length="66" mass="7420">MSDTNDIKERLRTSLRTVPKGVVYGSWQSAVSFKDFVARANKALANPRATAQQLNTLLNTYQTFTK</sequence>
<gene>
    <name evidence="1" type="ORF">UFOVP708_54</name>
</gene>
<organism evidence="1">
    <name type="scientific">uncultured Caudovirales phage</name>
    <dbReference type="NCBI Taxonomy" id="2100421"/>
    <lineage>
        <taxon>Viruses</taxon>
        <taxon>Duplodnaviria</taxon>
        <taxon>Heunggongvirae</taxon>
        <taxon>Uroviricota</taxon>
        <taxon>Caudoviricetes</taxon>
        <taxon>Peduoviridae</taxon>
        <taxon>Maltschvirus</taxon>
        <taxon>Maltschvirus maltsch</taxon>
    </lineage>
</organism>
<evidence type="ECO:0000313" key="1">
    <source>
        <dbReference type="EMBL" id="CAB4159119.1"/>
    </source>
</evidence>
<protein>
    <submittedName>
        <fullName evidence="1">Uncharacterized protein</fullName>
    </submittedName>
</protein>
<reference evidence="1" key="1">
    <citation type="submission" date="2020-04" db="EMBL/GenBank/DDBJ databases">
        <authorList>
            <person name="Chiriac C."/>
            <person name="Salcher M."/>
            <person name="Ghai R."/>
            <person name="Kavagutti S V."/>
        </authorList>
    </citation>
    <scope>NUCLEOTIDE SEQUENCE</scope>
</reference>
<dbReference type="EMBL" id="LR796683">
    <property type="protein sequence ID" value="CAB4159119.1"/>
    <property type="molecule type" value="Genomic_DNA"/>
</dbReference>
<name>A0A6J5NII6_9CAUD</name>
<accession>A0A6J5NII6</accession>
<proteinExistence type="predicted"/>